<evidence type="ECO:0000256" key="1">
    <source>
        <dbReference type="SAM" id="Phobius"/>
    </source>
</evidence>
<keyword evidence="1" id="KW-0472">Membrane</keyword>
<keyword evidence="3" id="KW-1185">Reference proteome</keyword>
<protein>
    <submittedName>
        <fullName evidence="2">Uncharacterized protein</fullName>
    </submittedName>
</protein>
<sequence>MAYLAAARGWWHFPSYLILPLLGVGFCVAGLVSSLTYAVRRHRARDAEPAEGEQARLR</sequence>
<feature type="transmembrane region" description="Helical" evidence="1">
    <location>
        <begin position="16"/>
        <end position="39"/>
    </location>
</feature>
<name>A0ABV3JUM4_STRON</name>
<evidence type="ECO:0000313" key="3">
    <source>
        <dbReference type="Proteomes" id="UP001552594"/>
    </source>
</evidence>
<dbReference type="EMBL" id="JBFAUK010000004">
    <property type="protein sequence ID" value="MEV5506388.1"/>
    <property type="molecule type" value="Genomic_DNA"/>
</dbReference>
<comment type="caution">
    <text evidence="2">The sequence shown here is derived from an EMBL/GenBank/DDBJ whole genome shotgun (WGS) entry which is preliminary data.</text>
</comment>
<reference evidence="2 3" key="1">
    <citation type="submission" date="2024-06" db="EMBL/GenBank/DDBJ databases">
        <title>The Natural Products Discovery Center: Release of the First 8490 Sequenced Strains for Exploring Actinobacteria Biosynthetic Diversity.</title>
        <authorList>
            <person name="Kalkreuter E."/>
            <person name="Kautsar S.A."/>
            <person name="Yang D."/>
            <person name="Bader C.D."/>
            <person name="Teijaro C.N."/>
            <person name="Fluegel L."/>
            <person name="Davis C.M."/>
            <person name="Simpson J.R."/>
            <person name="Lauterbach L."/>
            <person name="Steele A.D."/>
            <person name="Gui C."/>
            <person name="Meng S."/>
            <person name="Li G."/>
            <person name="Viehrig K."/>
            <person name="Ye F."/>
            <person name="Su P."/>
            <person name="Kiefer A.F."/>
            <person name="Nichols A."/>
            <person name="Cepeda A.J."/>
            <person name="Yan W."/>
            <person name="Fan B."/>
            <person name="Jiang Y."/>
            <person name="Adhikari A."/>
            <person name="Zheng C.-J."/>
            <person name="Schuster L."/>
            <person name="Cowan T.M."/>
            <person name="Smanski M.J."/>
            <person name="Chevrette M.G."/>
            <person name="De Carvalho L.P.S."/>
            <person name="Shen B."/>
        </authorList>
    </citation>
    <scope>NUCLEOTIDE SEQUENCE [LARGE SCALE GENOMIC DNA]</scope>
    <source>
        <strain evidence="2 3">NPDC052347</strain>
    </source>
</reference>
<organism evidence="2 3">
    <name type="scientific">Streptomyces orinoci</name>
    <name type="common">Streptoverticillium orinoci</name>
    <dbReference type="NCBI Taxonomy" id="67339"/>
    <lineage>
        <taxon>Bacteria</taxon>
        <taxon>Bacillati</taxon>
        <taxon>Actinomycetota</taxon>
        <taxon>Actinomycetes</taxon>
        <taxon>Kitasatosporales</taxon>
        <taxon>Streptomycetaceae</taxon>
        <taxon>Streptomyces</taxon>
    </lineage>
</organism>
<keyword evidence="1" id="KW-0812">Transmembrane</keyword>
<dbReference type="Proteomes" id="UP001552594">
    <property type="component" value="Unassembled WGS sequence"/>
</dbReference>
<evidence type="ECO:0000313" key="2">
    <source>
        <dbReference type="EMBL" id="MEV5506388.1"/>
    </source>
</evidence>
<dbReference type="RefSeq" id="WP_241561404.1">
    <property type="nucleotide sequence ID" value="NZ_JBFAUK010000004.1"/>
</dbReference>
<gene>
    <name evidence="2" type="ORF">AB0L16_07900</name>
</gene>
<accession>A0ABV3JUM4</accession>
<keyword evidence="1" id="KW-1133">Transmembrane helix</keyword>
<proteinExistence type="predicted"/>